<evidence type="ECO:0000313" key="1">
    <source>
        <dbReference type="EMBL" id="MCV9388131.1"/>
    </source>
</evidence>
<name>A0ABT3CWQ1_9BACT</name>
<protein>
    <recommendedName>
        <fullName evidence="3">Lipoprotein</fullName>
    </recommendedName>
</protein>
<comment type="caution">
    <text evidence="1">The sequence shown here is derived from an EMBL/GenBank/DDBJ whole genome shotgun (WGS) entry which is preliminary data.</text>
</comment>
<accession>A0ABT3CWQ1</accession>
<dbReference type="Proteomes" id="UP001300692">
    <property type="component" value="Unassembled WGS sequence"/>
</dbReference>
<evidence type="ECO:0000313" key="2">
    <source>
        <dbReference type="Proteomes" id="UP001300692"/>
    </source>
</evidence>
<proteinExistence type="predicted"/>
<dbReference type="RefSeq" id="WP_264138960.1">
    <property type="nucleotide sequence ID" value="NZ_JAOYOD010000001.1"/>
</dbReference>
<sequence>MKNRSFEWLKEKVTILILLIGLCALSCENQSPLNSVSEADVPALILFEGDPAVDGCGWLIHHENTSYSPVNLHTDFQHDSLKVILSYNVLESTWNCGWREFGYDEIEISKIKRH</sequence>
<organism evidence="1 2">
    <name type="scientific">Reichenbachiella ulvae</name>
    <dbReference type="NCBI Taxonomy" id="2980104"/>
    <lineage>
        <taxon>Bacteria</taxon>
        <taxon>Pseudomonadati</taxon>
        <taxon>Bacteroidota</taxon>
        <taxon>Cytophagia</taxon>
        <taxon>Cytophagales</taxon>
        <taxon>Reichenbachiellaceae</taxon>
        <taxon>Reichenbachiella</taxon>
    </lineage>
</organism>
<reference evidence="1 2" key="1">
    <citation type="submission" date="2022-10" db="EMBL/GenBank/DDBJ databases">
        <title>Comparative genomics and taxonomic characterization of three novel marine species of genus Reichenbachiella exhibiting antioxidant and polysaccharide degradation activities.</title>
        <authorList>
            <person name="Muhammad N."/>
            <person name="Lee Y.-J."/>
            <person name="Ko J."/>
            <person name="Kim S.-G."/>
        </authorList>
    </citation>
    <scope>NUCLEOTIDE SEQUENCE [LARGE SCALE GENOMIC DNA]</scope>
    <source>
        <strain evidence="1 2">ABR2-5</strain>
    </source>
</reference>
<dbReference type="EMBL" id="JAOYOD010000001">
    <property type="protein sequence ID" value="MCV9388131.1"/>
    <property type="molecule type" value="Genomic_DNA"/>
</dbReference>
<evidence type="ECO:0008006" key="3">
    <source>
        <dbReference type="Google" id="ProtNLM"/>
    </source>
</evidence>
<gene>
    <name evidence="1" type="ORF">N7U62_15730</name>
</gene>
<keyword evidence="2" id="KW-1185">Reference proteome</keyword>